<sequence length="184" mass="21211">MKNYICKKYQLILFGVVILVSIFLSLKVPRYMSFLELSKKLDPDILKIVHDKKLSRPEAVEIMVNMYKYSYDESHGCSLIEDDSFCPEPSDAESNDIYVKWGQPASEYRYDSENDLRGILETLLGNGSYFFDRFSQDSPEKLLIMFNSKFSERNTIALEIGNIDGAQVIKSVLIGETDIFDHTY</sequence>
<evidence type="ECO:0000313" key="2">
    <source>
        <dbReference type="EMBL" id="KKS94832.1"/>
    </source>
</evidence>
<dbReference type="AlphaFoldDB" id="A0A0G1DAY7"/>
<name>A0A0G1DAY7_9BACT</name>
<evidence type="ECO:0000313" key="3">
    <source>
        <dbReference type="Proteomes" id="UP000033980"/>
    </source>
</evidence>
<keyword evidence="1" id="KW-1133">Transmembrane helix</keyword>
<gene>
    <name evidence="2" type="ORF">UV68_C0002G0032</name>
</gene>
<keyword evidence="1" id="KW-0472">Membrane</keyword>
<dbReference type="EMBL" id="LCFK01000002">
    <property type="protein sequence ID" value="KKS94832.1"/>
    <property type="molecule type" value="Genomic_DNA"/>
</dbReference>
<accession>A0A0G1DAY7</accession>
<organism evidence="2 3">
    <name type="scientific">Candidatus Collierbacteria bacterium GW2011_GWC2_43_12</name>
    <dbReference type="NCBI Taxonomy" id="1618390"/>
    <lineage>
        <taxon>Bacteria</taxon>
        <taxon>Candidatus Collieribacteriota</taxon>
    </lineage>
</organism>
<feature type="transmembrane region" description="Helical" evidence="1">
    <location>
        <begin position="12"/>
        <end position="32"/>
    </location>
</feature>
<comment type="caution">
    <text evidence="2">The sequence shown here is derived from an EMBL/GenBank/DDBJ whole genome shotgun (WGS) entry which is preliminary data.</text>
</comment>
<keyword evidence="1" id="KW-0812">Transmembrane</keyword>
<evidence type="ECO:0000256" key="1">
    <source>
        <dbReference type="SAM" id="Phobius"/>
    </source>
</evidence>
<protein>
    <submittedName>
        <fullName evidence="2">Uncharacterized protein</fullName>
    </submittedName>
</protein>
<reference evidence="2 3" key="1">
    <citation type="journal article" date="2015" name="Nature">
        <title>rRNA introns, odd ribosomes, and small enigmatic genomes across a large radiation of phyla.</title>
        <authorList>
            <person name="Brown C.T."/>
            <person name="Hug L.A."/>
            <person name="Thomas B.C."/>
            <person name="Sharon I."/>
            <person name="Castelle C.J."/>
            <person name="Singh A."/>
            <person name="Wilkins M.J."/>
            <person name="Williams K.H."/>
            <person name="Banfield J.F."/>
        </authorList>
    </citation>
    <scope>NUCLEOTIDE SEQUENCE [LARGE SCALE GENOMIC DNA]</scope>
</reference>
<dbReference type="Proteomes" id="UP000033980">
    <property type="component" value="Unassembled WGS sequence"/>
</dbReference>
<proteinExistence type="predicted"/>